<dbReference type="Proteomes" id="UP000075304">
    <property type="component" value="Unassembled WGS sequence"/>
</dbReference>
<dbReference type="AlphaFoldDB" id="A0A150JQ11"/>
<protein>
    <submittedName>
        <fullName evidence="1">Uncharacterized protein</fullName>
    </submittedName>
</protein>
<evidence type="ECO:0000313" key="1">
    <source>
        <dbReference type="EMBL" id="KYC59319.1"/>
    </source>
</evidence>
<gene>
    <name evidence="1" type="ORF">B4099_3399</name>
</gene>
<proteinExistence type="predicted"/>
<sequence length="38" mass="4146">MWKNGGSCETPVKMSSFPPFRHVPARAKKAGMLAKAID</sequence>
<accession>A0A150JQ11</accession>
<comment type="caution">
    <text evidence="1">The sequence shown here is derived from an EMBL/GenBank/DDBJ whole genome shotgun (WGS) entry which is preliminary data.</text>
</comment>
<organism evidence="1 2">
    <name type="scientific">Heyndrickxia coagulans</name>
    <name type="common">Weizmannia coagulans</name>
    <dbReference type="NCBI Taxonomy" id="1398"/>
    <lineage>
        <taxon>Bacteria</taxon>
        <taxon>Bacillati</taxon>
        <taxon>Bacillota</taxon>
        <taxon>Bacilli</taxon>
        <taxon>Bacillales</taxon>
        <taxon>Bacillaceae</taxon>
        <taxon>Heyndrickxia</taxon>
    </lineage>
</organism>
<name>A0A150JQ11_HEYCO</name>
<reference evidence="1 2" key="1">
    <citation type="submission" date="2016-01" db="EMBL/GenBank/DDBJ databases">
        <title>Genome Sequences of Twelve Sporeforming Bacillus Species Isolated from Foods.</title>
        <authorList>
            <person name="Berendsen E.M."/>
            <person name="Wells-Bennik M.H."/>
            <person name="Krawcyk A.O."/>
            <person name="De Jong A."/>
            <person name="Holsappel S."/>
            <person name="Eijlander R.T."/>
            <person name="Kuipers O.P."/>
        </authorList>
    </citation>
    <scope>NUCLEOTIDE SEQUENCE [LARGE SCALE GENOMIC DNA]</scope>
    <source>
        <strain evidence="1 2">B4099</strain>
    </source>
</reference>
<evidence type="ECO:0000313" key="2">
    <source>
        <dbReference type="Proteomes" id="UP000075304"/>
    </source>
</evidence>
<dbReference type="EMBL" id="LQYI01000193">
    <property type="protein sequence ID" value="KYC59319.1"/>
    <property type="molecule type" value="Genomic_DNA"/>
</dbReference>
<dbReference type="PATRIC" id="fig|1398.25.peg.2264"/>